<dbReference type="EMBL" id="BMGJ01000018">
    <property type="protein sequence ID" value="GGD76821.1"/>
    <property type="molecule type" value="Genomic_DNA"/>
</dbReference>
<dbReference type="RefSeq" id="WP_099036029.1">
    <property type="nucleotide sequence ID" value="NZ_BMGJ01000018.1"/>
</dbReference>
<accession>A0ABQ1RSR3</accession>
<keyword evidence="1" id="KW-0328">Glycosyltransferase</keyword>
<comment type="caution">
    <text evidence="3">The sequence shown here is derived from an EMBL/GenBank/DDBJ whole genome shotgun (WGS) entry which is preliminary data.</text>
</comment>
<sequence length="238" mass="27457">MQTKKRNLKIQRDFTLSMLEKPGTYSFMNFASLTSFFVNPNFDRIRYFCDGFLMAALIKMITGKDIKRVSFDFTSIASDFFSYSESNGKKIAIIGAKETEVQAFVKKMQDKYKGIEKIKFISGYASPKEVDFFVTEIVAENIDYTVVGLGAGKQEEFILRLQCEGFSGTAFSCGGFIRQESLSSDNYYPKFIDDLNLRAFYRMYKEPYTIKRYVFDYPKNLLVLLSKLVTNKLTLTLF</sequence>
<keyword evidence="2" id="KW-0808">Transferase</keyword>
<organism evidence="3 4">
    <name type="scientific">Lacimicrobium alkaliphilum</name>
    <dbReference type="NCBI Taxonomy" id="1526571"/>
    <lineage>
        <taxon>Bacteria</taxon>
        <taxon>Pseudomonadati</taxon>
        <taxon>Pseudomonadota</taxon>
        <taxon>Gammaproteobacteria</taxon>
        <taxon>Alteromonadales</taxon>
        <taxon>Alteromonadaceae</taxon>
        <taxon>Lacimicrobium</taxon>
    </lineage>
</organism>
<evidence type="ECO:0000313" key="4">
    <source>
        <dbReference type="Proteomes" id="UP000614272"/>
    </source>
</evidence>
<dbReference type="Pfam" id="PF03808">
    <property type="entry name" value="Glyco_tran_WecG"/>
    <property type="match status" value="1"/>
</dbReference>
<evidence type="ECO:0000256" key="2">
    <source>
        <dbReference type="ARBA" id="ARBA00022679"/>
    </source>
</evidence>
<dbReference type="PANTHER" id="PTHR34136:SF1">
    <property type="entry name" value="UDP-N-ACETYL-D-MANNOSAMINURONIC ACID TRANSFERASE"/>
    <property type="match status" value="1"/>
</dbReference>
<name>A0ABQ1RSR3_9ALTE</name>
<proteinExistence type="predicted"/>
<reference evidence="4" key="1">
    <citation type="journal article" date="2019" name="Int. J. Syst. Evol. Microbiol.">
        <title>The Global Catalogue of Microorganisms (GCM) 10K type strain sequencing project: providing services to taxonomists for standard genome sequencing and annotation.</title>
        <authorList>
            <consortium name="The Broad Institute Genomics Platform"/>
            <consortium name="The Broad Institute Genome Sequencing Center for Infectious Disease"/>
            <person name="Wu L."/>
            <person name="Ma J."/>
        </authorList>
    </citation>
    <scope>NUCLEOTIDE SEQUENCE [LARGE SCALE GENOMIC DNA]</scope>
    <source>
        <strain evidence="4">CGMCC 1.12923</strain>
    </source>
</reference>
<protein>
    <submittedName>
        <fullName evidence="3">Teichoic acid biosynthesis protein A</fullName>
    </submittedName>
</protein>
<gene>
    <name evidence="3" type="ORF">GCM10011357_34840</name>
</gene>
<dbReference type="CDD" id="cd06533">
    <property type="entry name" value="Glyco_transf_WecG_TagA"/>
    <property type="match status" value="1"/>
</dbReference>
<evidence type="ECO:0000313" key="3">
    <source>
        <dbReference type="EMBL" id="GGD76821.1"/>
    </source>
</evidence>
<dbReference type="PANTHER" id="PTHR34136">
    <property type="match status" value="1"/>
</dbReference>
<evidence type="ECO:0000256" key="1">
    <source>
        <dbReference type="ARBA" id="ARBA00022676"/>
    </source>
</evidence>
<dbReference type="InterPro" id="IPR004629">
    <property type="entry name" value="WecG_TagA_CpsF"/>
</dbReference>
<keyword evidence="4" id="KW-1185">Reference proteome</keyword>
<dbReference type="Proteomes" id="UP000614272">
    <property type="component" value="Unassembled WGS sequence"/>
</dbReference>